<dbReference type="InterPro" id="IPR036259">
    <property type="entry name" value="MFS_trans_sf"/>
</dbReference>
<dbReference type="RefSeq" id="WP_247812481.1">
    <property type="nucleotide sequence ID" value="NZ_CP095855.1"/>
</dbReference>
<organism evidence="2 3">
    <name type="scientific">Chitinophaga filiformis</name>
    <name type="common">Myxococcus filiformis</name>
    <name type="synonym">Flexibacter filiformis</name>
    <dbReference type="NCBI Taxonomy" id="104663"/>
    <lineage>
        <taxon>Bacteria</taxon>
        <taxon>Pseudomonadati</taxon>
        <taxon>Bacteroidota</taxon>
        <taxon>Chitinophagia</taxon>
        <taxon>Chitinophagales</taxon>
        <taxon>Chitinophagaceae</taxon>
        <taxon>Chitinophaga</taxon>
    </lineage>
</organism>
<feature type="transmembrane region" description="Helical" evidence="1">
    <location>
        <begin position="40"/>
        <end position="66"/>
    </location>
</feature>
<feature type="transmembrane region" description="Helical" evidence="1">
    <location>
        <begin position="111"/>
        <end position="132"/>
    </location>
</feature>
<feature type="transmembrane region" description="Helical" evidence="1">
    <location>
        <begin position="144"/>
        <end position="164"/>
    </location>
</feature>
<evidence type="ECO:0000313" key="2">
    <source>
        <dbReference type="EMBL" id="UPK70247.1"/>
    </source>
</evidence>
<feature type="transmembrane region" description="Helical" evidence="1">
    <location>
        <begin position="14"/>
        <end position="34"/>
    </location>
</feature>
<keyword evidence="1" id="KW-0812">Transmembrane</keyword>
<gene>
    <name evidence="2" type="ORF">MYF79_02930</name>
</gene>
<accession>A0ABY4I324</accession>
<feature type="transmembrane region" description="Helical" evidence="1">
    <location>
        <begin position="392"/>
        <end position="416"/>
    </location>
</feature>
<dbReference type="Proteomes" id="UP000830198">
    <property type="component" value="Chromosome"/>
</dbReference>
<evidence type="ECO:0000256" key="1">
    <source>
        <dbReference type="SAM" id="Phobius"/>
    </source>
</evidence>
<feature type="transmembrane region" description="Helical" evidence="1">
    <location>
        <begin position="322"/>
        <end position="340"/>
    </location>
</feature>
<dbReference type="EMBL" id="CP095855">
    <property type="protein sequence ID" value="UPK70247.1"/>
    <property type="molecule type" value="Genomic_DNA"/>
</dbReference>
<feature type="transmembrane region" description="Helical" evidence="1">
    <location>
        <begin position="87"/>
        <end position="105"/>
    </location>
</feature>
<keyword evidence="3" id="KW-1185">Reference proteome</keyword>
<proteinExistence type="predicted"/>
<name>A0ABY4I324_CHIFI</name>
<feature type="transmembrane region" description="Helical" evidence="1">
    <location>
        <begin position="352"/>
        <end position="372"/>
    </location>
</feature>
<dbReference type="InterPro" id="IPR043745">
    <property type="entry name" value="DUF5690"/>
</dbReference>
<feature type="transmembrane region" description="Helical" evidence="1">
    <location>
        <begin position="221"/>
        <end position="245"/>
    </location>
</feature>
<reference evidence="2 3" key="1">
    <citation type="submission" date="2022-04" db="EMBL/GenBank/DDBJ databases">
        <title>The arsenic-methylating capacity of Chitinophaga filiformis YT5 during chitin decomposition.</title>
        <authorList>
            <person name="Chen G."/>
            <person name="Liang Y."/>
        </authorList>
    </citation>
    <scope>NUCLEOTIDE SEQUENCE [LARGE SCALE GENOMIC DNA]</scope>
    <source>
        <strain evidence="2 3">YT5</strain>
    </source>
</reference>
<protein>
    <submittedName>
        <fullName evidence="2">DUF5690 family protein</fullName>
    </submittedName>
</protein>
<feature type="transmembrane region" description="Helical" evidence="1">
    <location>
        <begin position="176"/>
        <end position="193"/>
    </location>
</feature>
<evidence type="ECO:0000313" key="3">
    <source>
        <dbReference type="Proteomes" id="UP000830198"/>
    </source>
</evidence>
<keyword evidence="1" id="KW-0472">Membrane</keyword>
<feature type="transmembrane region" description="Helical" evidence="1">
    <location>
        <begin position="265"/>
        <end position="287"/>
    </location>
</feature>
<dbReference type="Pfam" id="PF18943">
    <property type="entry name" value="DUF5690"/>
    <property type="match status" value="1"/>
</dbReference>
<dbReference type="SUPFAM" id="SSF103473">
    <property type="entry name" value="MFS general substrate transporter"/>
    <property type="match status" value="1"/>
</dbReference>
<feature type="transmembrane region" description="Helical" evidence="1">
    <location>
        <begin position="294"/>
        <end position="316"/>
    </location>
</feature>
<keyword evidence="1" id="KW-1133">Transmembrane helix</keyword>
<sequence>MHQPISNRFSSRQLSVALFSALITFAAYTCIFAFRKAFNVAAYAGYTILGLDYKIVLVITQVLGYMSSKFYGIRFISEMKRVGRGRLILLLVALSWMAWLLFALIPPPYNAWCLFFNGFPLGMIWGIVFSYVEGRRTTDLISAALAVSFIFASGLAKFTAQWVMQSLEVNEFRMPFVVGALFILPLLLFVYLLEKIPAPDAEDKALRMHRLPMSAEERKKLLARFLPGLVMLVIIYILVTILREVRDSFMADMWRASGEPFDASVFTRTETIISLIILVMIAGMIFLQNNYRAFILTQVIMLLGFIISLVATVLYLQSGLSLYLWMIFVGLGLFMVYIPFNSILFDRFIATFRFSGNVGFLIYLADSFGYLGSVGVLLTKSLFRIQANWLQFYTQLVLITGCAGIIGTIISIIYFIRQYRSEVKV</sequence>